<dbReference type="EMBL" id="JBICRM010000003">
    <property type="protein sequence ID" value="MFG1702786.1"/>
    <property type="molecule type" value="Genomic_DNA"/>
</dbReference>
<evidence type="ECO:0000259" key="2">
    <source>
        <dbReference type="Pfam" id="PF08327"/>
    </source>
</evidence>
<comment type="caution">
    <text evidence="3">The sequence shown here is derived from an EMBL/GenBank/DDBJ whole genome shotgun (WGS) entry which is preliminary data.</text>
</comment>
<evidence type="ECO:0000313" key="4">
    <source>
        <dbReference type="Proteomes" id="UP001603978"/>
    </source>
</evidence>
<dbReference type="Gene3D" id="3.30.530.20">
    <property type="match status" value="1"/>
</dbReference>
<reference evidence="3 4" key="1">
    <citation type="submission" date="2024-10" db="EMBL/GenBank/DDBJ databases">
        <authorList>
            <person name="Topkara A.R."/>
            <person name="Saygin H."/>
        </authorList>
    </citation>
    <scope>NUCLEOTIDE SEQUENCE [LARGE SCALE GENOMIC DNA]</scope>
    <source>
        <strain evidence="3 4">M3C6</strain>
    </source>
</reference>
<proteinExistence type="inferred from homology"/>
<dbReference type="CDD" id="cd07814">
    <property type="entry name" value="SRPBCC_CalC_Aha1-like"/>
    <property type="match status" value="1"/>
</dbReference>
<dbReference type="RefSeq" id="WP_393162864.1">
    <property type="nucleotide sequence ID" value="NZ_JBICRM010000003.1"/>
</dbReference>
<organism evidence="3 4">
    <name type="scientific">Nonomuraea marmarensis</name>
    <dbReference type="NCBI Taxonomy" id="3351344"/>
    <lineage>
        <taxon>Bacteria</taxon>
        <taxon>Bacillati</taxon>
        <taxon>Actinomycetota</taxon>
        <taxon>Actinomycetes</taxon>
        <taxon>Streptosporangiales</taxon>
        <taxon>Streptosporangiaceae</taxon>
        <taxon>Nonomuraea</taxon>
    </lineage>
</organism>
<name>A0ABW7A626_9ACTN</name>
<gene>
    <name evidence="3" type="ORF">ACFLIM_06310</name>
</gene>
<sequence length="135" mass="15423">MAEYDIIRIFNAPRELVWAAWTEPERFSRWFGPRMLATPVGRITLDAWPGGVWRATLAGDEGFEATLDGTYREVIKPRRLVFTTGDSVVTVEFAAVDGKTRMRFHQYGVNTDQQHAEQAKAGWIEFFDRLAEQVG</sequence>
<comment type="similarity">
    <text evidence="1">Belongs to the AHA1 family.</text>
</comment>
<protein>
    <submittedName>
        <fullName evidence="3">SRPBCC domain-containing protein</fullName>
    </submittedName>
</protein>
<dbReference type="InterPro" id="IPR013538">
    <property type="entry name" value="ASHA1/2-like_C"/>
</dbReference>
<keyword evidence="4" id="KW-1185">Reference proteome</keyword>
<evidence type="ECO:0000313" key="3">
    <source>
        <dbReference type="EMBL" id="MFG1702786.1"/>
    </source>
</evidence>
<evidence type="ECO:0000256" key="1">
    <source>
        <dbReference type="ARBA" id="ARBA00006817"/>
    </source>
</evidence>
<accession>A0ABW7A626</accession>
<dbReference type="InterPro" id="IPR023393">
    <property type="entry name" value="START-like_dom_sf"/>
</dbReference>
<feature type="domain" description="Activator of Hsp90 ATPase homologue 1/2-like C-terminal" evidence="2">
    <location>
        <begin position="11"/>
        <end position="133"/>
    </location>
</feature>
<dbReference type="Proteomes" id="UP001603978">
    <property type="component" value="Unassembled WGS sequence"/>
</dbReference>
<dbReference type="SUPFAM" id="SSF55961">
    <property type="entry name" value="Bet v1-like"/>
    <property type="match status" value="1"/>
</dbReference>
<dbReference type="Pfam" id="PF08327">
    <property type="entry name" value="AHSA1"/>
    <property type="match status" value="1"/>
</dbReference>